<gene>
    <name evidence="2" type="ORF">GCM10022244_29340</name>
</gene>
<organism evidence="2 3">
    <name type="scientific">Streptomyces gulbargensis</name>
    <dbReference type="NCBI Taxonomy" id="364901"/>
    <lineage>
        <taxon>Bacteria</taxon>
        <taxon>Bacillati</taxon>
        <taxon>Actinomycetota</taxon>
        <taxon>Actinomycetes</taxon>
        <taxon>Kitasatosporales</taxon>
        <taxon>Streptomycetaceae</taxon>
        <taxon>Streptomyces</taxon>
    </lineage>
</organism>
<evidence type="ECO:0000256" key="1">
    <source>
        <dbReference type="SAM" id="MobiDB-lite"/>
    </source>
</evidence>
<proteinExistence type="predicted"/>
<comment type="caution">
    <text evidence="2">The sequence shown here is derived from an EMBL/GenBank/DDBJ whole genome shotgun (WGS) entry which is preliminary data.</text>
</comment>
<feature type="region of interest" description="Disordered" evidence="1">
    <location>
        <begin position="76"/>
        <end position="106"/>
    </location>
</feature>
<dbReference type="EMBL" id="BAABAJ010000008">
    <property type="protein sequence ID" value="GAA3918247.1"/>
    <property type="molecule type" value="Genomic_DNA"/>
</dbReference>
<evidence type="ECO:0000313" key="3">
    <source>
        <dbReference type="Proteomes" id="UP001501000"/>
    </source>
</evidence>
<feature type="compositionally biased region" description="Pro residues" evidence="1">
    <location>
        <begin position="79"/>
        <end position="89"/>
    </location>
</feature>
<reference evidence="3" key="1">
    <citation type="journal article" date="2019" name="Int. J. Syst. Evol. Microbiol.">
        <title>The Global Catalogue of Microorganisms (GCM) 10K type strain sequencing project: providing services to taxonomists for standard genome sequencing and annotation.</title>
        <authorList>
            <consortium name="The Broad Institute Genomics Platform"/>
            <consortium name="The Broad Institute Genome Sequencing Center for Infectious Disease"/>
            <person name="Wu L."/>
            <person name="Ma J."/>
        </authorList>
    </citation>
    <scope>NUCLEOTIDE SEQUENCE [LARGE SCALE GENOMIC DNA]</scope>
    <source>
        <strain evidence="3">JCM 16956</strain>
    </source>
</reference>
<dbReference type="Proteomes" id="UP001501000">
    <property type="component" value="Unassembled WGS sequence"/>
</dbReference>
<accession>A0ABP7MDH0</accession>
<name>A0ABP7MDH0_9ACTN</name>
<protein>
    <submittedName>
        <fullName evidence="2">Uncharacterized protein</fullName>
    </submittedName>
</protein>
<dbReference type="RefSeq" id="WP_345282618.1">
    <property type="nucleotide sequence ID" value="NZ_BAABAJ010000008.1"/>
</dbReference>
<sequence length="106" mass="10850">MELTPQARAQAVTAHADAVADAACELADAVAAGIWTPAAIEDAIEAVETIAKALLTARAEAARILVATAALRAAFAPPGDEPPAAPVPRPRGTRRRGLGHGWKGIR</sequence>
<evidence type="ECO:0000313" key="2">
    <source>
        <dbReference type="EMBL" id="GAA3918247.1"/>
    </source>
</evidence>
<feature type="compositionally biased region" description="Basic residues" evidence="1">
    <location>
        <begin position="91"/>
        <end position="106"/>
    </location>
</feature>
<keyword evidence="3" id="KW-1185">Reference proteome</keyword>